<organism evidence="2 3">
    <name type="scientific">Alectoria fallacina</name>
    <dbReference type="NCBI Taxonomy" id="1903189"/>
    <lineage>
        <taxon>Eukaryota</taxon>
        <taxon>Fungi</taxon>
        <taxon>Dikarya</taxon>
        <taxon>Ascomycota</taxon>
        <taxon>Pezizomycotina</taxon>
        <taxon>Lecanoromycetes</taxon>
        <taxon>OSLEUM clade</taxon>
        <taxon>Lecanoromycetidae</taxon>
        <taxon>Lecanorales</taxon>
        <taxon>Lecanorineae</taxon>
        <taxon>Parmeliaceae</taxon>
        <taxon>Alectoria</taxon>
    </lineage>
</organism>
<dbReference type="AlphaFoldDB" id="A0A8H3G162"/>
<keyword evidence="3" id="KW-1185">Reference proteome</keyword>
<dbReference type="OrthoDB" id="5372553at2759"/>
<feature type="region of interest" description="Disordered" evidence="1">
    <location>
        <begin position="125"/>
        <end position="158"/>
    </location>
</feature>
<feature type="compositionally biased region" description="Gly residues" evidence="1">
    <location>
        <begin position="129"/>
        <end position="155"/>
    </location>
</feature>
<evidence type="ECO:0000313" key="2">
    <source>
        <dbReference type="EMBL" id="CAF9934351.1"/>
    </source>
</evidence>
<proteinExistence type="predicted"/>
<dbReference type="Proteomes" id="UP000664203">
    <property type="component" value="Unassembled WGS sequence"/>
</dbReference>
<feature type="compositionally biased region" description="Basic and acidic residues" evidence="1">
    <location>
        <begin position="245"/>
        <end position="255"/>
    </location>
</feature>
<dbReference type="EMBL" id="CAJPDR010000375">
    <property type="protein sequence ID" value="CAF9934351.1"/>
    <property type="molecule type" value="Genomic_DNA"/>
</dbReference>
<evidence type="ECO:0000256" key="1">
    <source>
        <dbReference type="SAM" id="MobiDB-lite"/>
    </source>
</evidence>
<reference evidence="2" key="1">
    <citation type="submission" date="2021-03" db="EMBL/GenBank/DDBJ databases">
        <authorList>
            <person name="Tagirdzhanova G."/>
        </authorList>
    </citation>
    <scope>NUCLEOTIDE SEQUENCE</scope>
</reference>
<gene>
    <name evidence="2" type="ORF">ALECFALPRED_005929</name>
</gene>
<name>A0A8H3G162_9LECA</name>
<evidence type="ECO:0000313" key="3">
    <source>
        <dbReference type="Proteomes" id="UP000664203"/>
    </source>
</evidence>
<accession>A0A8H3G162</accession>
<comment type="caution">
    <text evidence="2">The sequence shown here is derived from an EMBL/GenBank/DDBJ whole genome shotgun (WGS) entry which is preliminary data.</text>
</comment>
<protein>
    <submittedName>
        <fullName evidence="2">Uncharacterized protein</fullName>
    </submittedName>
</protein>
<sequence length="582" mass="63016">MPNLVGLRDTLPLLSMEDQAKQDTLVAMQLEALGLHRRDFLSTTDFRENKLSYVPTVQLESQRLVNKSSIGEGEKAKLEGWNNAWTRLQDDGTDSQNLRIVNEGLGQTHRRKLMSDDSVQEYTGEANFPGGGRGGRGDRGGGNAGRFTGRGGGGKAKGERRVTFQNVPLVQPITRVRVPKRHHPTAQADVPGRQPGPILKSVSAAKPAKRNINMLSMSSASIRRPVRYDGMLAAPSTFMASVNIREEQSRDEPKIKVAPSAPDTSKEESTEQNVGTTTTSTSSVKAMAHDSHASAIDVPTVKTTTAANESAVSVGARPKADLMDLDISQETTQPVLQFTAPSMKKQPSHRVVETSFSFDEQIEALEKSGVLNATQLGVLKTIQTQVHARENATSPVTEAPRQGTYTKSELLSLRPALAAPKVTTGIARKFADQRKAFLIGEHVHKTRYHTAASLTEDFEKLSISDKKPAKSAAITLSTTEKSRVNPFGPPPAKGKGPSLPVHLLNQTSTADHGAAVRGQYSSGNDILAPISNRLSPRNVIATTRPTRQNMINQTGFIALAENRLSAGKKEEDPLFIARERGL</sequence>
<feature type="region of interest" description="Disordered" evidence="1">
    <location>
        <begin position="245"/>
        <end position="284"/>
    </location>
</feature>